<dbReference type="OrthoDB" id="199532at2"/>
<reference evidence="3 4" key="1">
    <citation type="submission" date="2016-02" db="EMBL/GenBank/DDBJ databases">
        <authorList>
            <person name="Wen L."/>
            <person name="He K."/>
            <person name="Yang H."/>
        </authorList>
    </citation>
    <scope>NUCLEOTIDE SEQUENCE [LARGE SCALE GENOMIC DNA]</scope>
    <source>
        <strain evidence="3 4">CV41</strain>
    </source>
</reference>
<feature type="transmembrane region" description="Helical" evidence="1">
    <location>
        <begin position="247"/>
        <end position="265"/>
    </location>
</feature>
<feature type="transmembrane region" description="Helical" evidence="1">
    <location>
        <begin position="97"/>
        <end position="115"/>
    </location>
</feature>
<feature type="transmembrane region" description="Helical" evidence="1">
    <location>
        <begin position="37"/>
        <end position="61"/>
    </location>
</feature>
<dbReference type="STRING" id="1548208.AXK12_05380"/>
<name>A0A139SLH1_9BACT</name>
<dbReference type="AlphaFoldDB" id="A0A139SLH1"/>
<keyword evidence="1" id="KW-1133">Transmembrane helix</keyword>
<dbReference type="PANTHER" id="PTHR38034:SF1">
    <property type="entry name" value="INNER MEMBRANE PROTEIN YPJD"/>
    <property type="match status" value="1"/>
</dbReference>
<evidence type="ECO:0000256" key="1">
    <source>
        <dbReference type="SAM" id="Phobius"/>
    </source>
</evidence>
<dbReference type="Proteomes" id="UP000071392">
    <property type="component" value="Unassembled WGS sequence"/>
</dbReference>
<dbReference type="GO" id="GO:0017004">
    <property type="term" value="P:cytochrome complex assembly"/>
    <property type="evidence" value="ECO:0007669"/>
    <property type="project" value="InterPro"/>
</dbReference>
<dbReference type="InterPro" id="IPR052372">
    <property type="entry name" value="YpjD/HemX"/>
</dbReference>
<feature type="transmembrane region" description="Helical" evidence="1">
    <location>
        <begin position="12"/>
        <end position="30"/>
    </location>
</feature>
<dbReference type="Pfam" id="PF01578">
    <property type="entry name" value="Cytochrom_C_asm"/>
    <property type="match status" value="1"/>
</dbReference>
<keyword evidence="1" id="KW-0812">Transmembrane</keyword>
<dbReference type="GO" id="GO:0005886">
    <property type="term" value="C:plasma membrane"/>
    <property type="evidence" value="ECO:0007669"/>
    <property type="project" value="TreeGrafter"/>
</dbReference>
<feature type="transmembrane region" description="Helical" evidence="1">
    <location>
        <begin position="135"/>
        <end position="159"/>
    </location>
</feature>
<evidence type="ECO:0000313" key="4">
    <source>
        <dbReference type="Proteomes" id="UP000071392"/>
    </source>
</evidence>
<dbReference type="EMBL" id="LSZP01000042">
    <property type="protein sequence ID" value="KXU35401.1"/>
    <property type="molecule type" value="Genomic_DNA"/>
</dbReference>
<gene>
    <name evidence="3" type="ORF">AXK12_05380</name>
</gene>
<evidence type="ECO:0000259" key="2">
    <source>
        <dbReference type="Pfam" id="PF01578"/>
    </source>
</evidence>
<keyword evidence="1" id="KW-0472">Membrane</keyword>
<sequence length="286" mass="31150">MWAHMSDREWLWIAGELYLVGFLLGTWSLWRGGRPSTVLIHCLIAGGYVLQLVGLYLRGVAVGGCPLGNTFELFQFTAWSATTFYLITGVSFRSSILGYFTACLAAVLTLSSLAIPTWDAVRRANLFGGNPWIEFHAALALFSYGAFALLTLTAFMLLLRDHSLKHKHLGGWFSFLPPLTDLDQISTRLLAVGTALMTASLAVGAVYWVSAPHTVNLAKLMMTVGVWAAYCVTSLLRAKGLLVSRRFAWACIVVFVIALLSLGPVDSSRHALPPKPQGPTTEASAR</sequence>
<protein>
    <submittedName>
        <fullName evidence="3">Cytochrome C biogenesis protein</fullName>
    </submittedName>
</protein>
<dbReference type="GO" id="GO:0020037">
    <property type="term" value="F:heme binding"/>
    <property type="evidence" value="ECO:0007669"/>
    <property type="project" value="InterPro"/>
</dbReference>
<organism evidence="3 4">
    <name type="scientific">Cephaloticoccus capnophilus</name>
    <dbReference type="NCBI Taxonomy" id="1548208"/>
    <lineage>
        <taxon>Bacteria</taxon>
        <taxon>Pseudomonadati</taxon>
        <taxon>Verrucomicrobiota</taxon>
        <taxon>Opitutia</taxon>
        <taxon>Opitutales</taxon>
        <taxon>Opitutaceae</taxon>
        <taxon>Cephaloticoccus</taxon>
    </lineage>
</organism>
<keyword evidence="4" id="KW-1185">Reference proteome</keyword>
<proteinExistence type="predicted"/>
<comment type="caution">
    <text evidence="3">The sequence shown here is derived from an EMBL/GenBank/DDBJ whole genome shotgun (WGS) entry which is preliminary data.</text>
</comment>
<feature type="transmembrane region" description="Helical" evidence="1">
    <location>
        <begin position="189"/>
        <end position="210"/>
    </location>
</feature>
<dbReference type="PANTHER" id="PTHR38034">
    <property type="entry name" value="INNER MEMBRANE PROTEIN YPJD"/>
    <property type="match status" value="1"/>
</dbReference>
<feature type="domain" description="Cytochrome c assembly protein" evidence="2">
    <location>
        <begin position="68"/>
        <end position="260"/>
    </location>
</feature>
<dbReference type="InterPro" id="IPR002541">
    <property type="entry name" value="Cyt_c_assembly"/>
</dbReference>
<feature type="transmembrane region" description="Helical" evidence="1">
    <location>
        <begin position="216"/>
        <end position="235"/>
    </location>
</feature>
<evidence type="ECO:0000313" key="3">
    <source>
        <dbReference type="EMBL" id="KXU35401.1"/>
    </source>
</evidence>
<feature type="transmembrane region" description="Helical" evidence="1">
    <location>
        <begin position="73"/>
        <end position="90"/>
    </location>
</feature>
<accession>A0A139SLH1</accession>